<dbReference type="InterPro" id="IPR013094">
    <property type="entry name" value="AB_hydrolase_3"/>
</dbReference>
<comment type="caution">
    <text evidence="3">The sequence shown here is derived from an EMBL/GenBank/DDBJ whole genome shotgun (WGS) entry which is preliminary data.</text>
</comment>
<dbReference type="SUPFAM" id="SSF53474">
    <property type="entry name" value="alpha/beta-Hydrolases"/>
    <property type="match status" value="1"/>
</dbReference>
<organism evidence="3 4">
    <name type="scientific">Polarella glacialis</name>
    <name type="common">Dinoflagellate</name>
    <dbReference type="NCBI Taxonomy" id="89957"/>
    <lineage>
        <taxon>Eukaryota</taxon>
        <taxon>Sar</taxon>
        <taxon>Alveolata</taxon>
        <taxon>Dinophyceae</taxon>
        <taxon>Suessiales</taxon>
        <taxon>Suessiaceae</taxon>
        <taxon>Polarella</taxon>
    </lineage>
</organism>
<dbReference type="AlphaFoldDB" id="A0A813KNI3"/>
<proteinExistence type="predicted"/>
<evidence type="ECO:0000256" key="1">
    <source>
        <dbReference type="ARBA" id="ARBA00022801"/>
    </source>
</evidence>
<evidence type="ECO:0000313" key="3">
    <source>
        <dbReference type="EMBL" id="CAE8705817.1"/>
    </source>
</evidence>
<evidence type="ECO:0000259" key="2">
    <source>
        <dbReference type="Pfam" id="PF07859"/>
    </source>
</evidence>
<keyword evidence="1" id="KW-0378">Hydrolase</keyword>
<dbReference type="GO" id="GO:0016787">
    <property type="term" value="F:hydrolase activity"/>
    <property type="evidence" value="ECO:0007669"/>
    <property type="project" value="UniProtKB-KW"/>
</dbReference>
<accession>A0A813KNI3</accession>
<dbReference type="PANTHER" id="PTHR48081">
    <property type="entry name" value="AB HYDROLASE SUPERFAMILY PROTEIN C4A8.06C"/>
    <property type="match status" value="1"/>
</dbReference>
<dbReference type="EMBL" id="CAJNNW010031065">
    <property type="protein sequence ID" value="CAE8705817.1"/>
    <property type="molecule type" value="Genomic_DNA"/>
</dbReference>
<dbReference type="InterPro" id="IPR050300">
    <property type="entry name" value="GDXG_lipolytic_enzyme"/>
</dbReference>
<dbReference type="InterPro" id="IPR029058">
    <property type="entry name" value="AB_hydrolase_fold"/>
</dbReference>
<dbReference type="Proteomes" id="UP000626109">
    <property type="component" value="Unassembled WGS sequence"/>
</dbReference>
<feature type="domain" description="Alpha/beta hydrolase fold-3" evidence="2">
    <location>
        <begin position="98"/>
        <end position="222"/>
    </location>
</feature>
<reference evidence="3" key="1">
    <citation type="submission" date="2021-02" db="EMBL/GenBank/DDBJ databases">
        <authorList>
            <person name="Dougan E. K."/>
            <person name="Rhodes N."/>
            <person name="Thang M."/>
            <person name="Chan C."/>
        </authorList>
    </citation>
    <scope>NUCLEOTIDE SEQUENCE</scope>
</reference>
<dbReference type="PANTHER" id="PTHR48081:SF6">
    <property type="entry name" value="PEPTIDASE S9 PROLYL OLIGOPEPTIDASE CATALYTIC DOMAIN-CONTAINING PROTEIN"/>
    <property type="match status" value="1"/>
</dbReference>
<evidence type="ECO:0000313" key="4">
    <source>
        <dbReference type="Proteomes" id="UP000626109"/>
    </source>
</evidence>
<dbReference type="Pfam" id="PF07859">
    <property type="entry name" value="Abhydrolase_3"/>
    <property type="match status" value="1"/>
</dbReference>
<dbReference type="Gene3D" id="3.40.50.1820">
    <property type="entry name" value="alpha/beta hydrolase"/>
    <property type="match status" value="1"/>
</dbReference>
<sequence length="311" mass="32395">MTGAVTRGPVAVATAGIGLVTAATADCYSHLGSFALSGAASCTLYPEDAVPGEIAGIIGPESHEVMGNGVDQYTNVSVPTLTPFIVQGSDVAVVIAPGGGYSILDFNGEGADIAAWLNSIGVSAFLLKYRVPERPWLGFGGAPLMDAQRAVGLLRFKAQELGLNASKIGFMGFSAGGHLTAHISNNYSARSYARVDAADDVSARPDFALLIYPWALVSDDTPSSRLLVNVSASTPSSFLAQAEDDGTAPVENSIFYFLGLKRAKAAPSELHVFPSGGHGFGICRHPEKDPHLEACSWPILAASFLRARGIL</sequence>
<gene>
    <name evidence="3" type="ORF">PGLA2088_LOCUS33905</name>
</gene>
<feature type="non-terminal residue" evidence="3">
    <location>
        <position position="1"/>
    </location>
</feature>
<protein>
    <recommendedName>
        <fullName evidence="2">Alpha/beta hydrolase fold-3 domain-containing protein</fullName>
    </recommendedName>
</protein>
<name>A0A813KNI3_POLGL</name>